<dbReference type="Pfam" id="PF13673">
    <property type="entry name" value="Acetyltransf_10"/>
    <property type="match status" value="1"/>
</dbReference>
<dbReference type="InterPro" id="IPR016181">
    <property type="entry name" value="Acyl_CoA_acyltransferase"/>
</dbReference>
<dbReference type="EMBL" id="SOEY01000004">
    <property type="protein sequence ID" value="TFB76711.1"/>
    <property type="molecule type" value="Genomic_DNA"/>
</dbReference>
<comment type="caution">
    <text evidence="2">The sequence shown here is derived from an EMBL/GenBank/DDBJ whole genome shotgun (WGS) entry which is preliminary data.</text>
</comment>
<dbReference type="GO" id="GO:0016747">
    <property type="term" value="F:acyltransferase activity, transferring groups other than amino-acyl groups"/>
    <property type="evidence" value="ECO:0007669"/>
    <property type="project" value="InterPro"/>
</dbReference>
<feature type="domain" description="N-acetyltransferase" evidence="1">
    <location>
        <begin position="1"/>
        <end position="154"/>
    </location>
</feature>
<dbReference type="AlphaFoldDB" id="A0A4R8V6B4"/>
<dbReference type="InterPro" id="IPR000182">
    <property type="entry name" value="GNAT_dom"/>
</dbReference>
<keyword evidence="2" id="KW-0808">Transferase</keyword>
<proteinExistence type="predicted"/>
<evidence type="ECO:0000313" key="2">
    <source>
        <dbReference type="EMBL" id="TFB76711.1"/>
    </source>
</evidence>
<organism evidence="2 3">
    <name type="scientific">Cryobacterium glaciale</name>
    <dbReference type="NCBI Taxonomy" id="1259145"/>
    <lineage>
        <taxon>Bacteria</taxon>
        <taxon>Bacillati</taxon>
        <taxon>Actinomycetota</taxon>
        <taxon>Actinomycetes</taxon>
        <taxon>Micrococcales</taxon>
        <taxon>Microbacteriaceae</taxon>
        <taxon>Cryobacterium</taxon>
    </lineage>
</organism>
<dbReference type="InterPro" id="IPR052564">
    <property type="entry name" value="N-acetyltrans/Recomb-assoc"/>
</dbReference>
<dbReference type="Gene3D" id="3.40.630.30">
    <property type="match status" value="1"/>
</dbReference>
<dbReference type="PANTHER" id="PTHR43451:SF1">
    <property type="entry name" value="ACETYLTRANSFERASE"/>
    <property type="match status" value="1"/>
</dbReference>
<evidence type="ECO:0000259" key="1">
    <source>
        <dbReference type="PROSITE" id="PS51186"/>
    </source>
</evidence>
<keyword evidence="3" id="KW-1185">Reference proteome</keyword>
<dbReference type="CDD" id="cd04301">
    <property type="entry name" value="NAT_SF"/>
    <property type="match status" value="1"/>
</dbReference>
<evidence type="ECO:0000313" key="3">
    <source>
        <dbReference type="Proteomes" id="UP000298173"/>
    </source>
</evidence>
<dbReference type="PANTHER" id="PTHR43451">
    <property type="entry name" value="ACETYLTRANSFERASE (GNAT) FAMILY PROTEIN"/>
    <property type="match status" value="1"/>
</dbReference>
<protein>
    <submittedName>
        <fullName evidence="2">GNAT family N-acetyltransferase</fullName>
    </submittedName>
</protein>
<reference evidence="2 3" key="1">
    <citation type="submission" date="2019-03" db="EMBL/GenBank/DDBJ databases">
        <title>Genomics of glacier-inhabiting Cryobacterium strains.</title>
        <authorList>
            <person name="Liu Q."/>
            <person name="Xin Y.-H."/>
        </authorList>
    </citation>
    <scope>NUCLEOTIDE SEQUENCE [LARGE SCALE GENOMIC DNA]</scope>
    <source>
        <strain evidence="2 3">HLT2-23</strain>
    </source>
</reference>
<dbReference type="Proteomes" id="UP000298173">
    <property type="component" value="Unassembled WGS sequence"/>
</dbReference>
<dbReference type="RefSeq" id="WP_134501276.1">
    <property type="nucleotide sequence ID" value="NZ_SOEY01000004.1"/>
</dbReference>
<sequence length="158" mass="17558">MLLRPFTVLDGEATLDVFLRAIRITASSRYTPEQIAAWAPDDMDIVAWTAKRARTATVVATNGVQVVGFTDLDDRGYIDMLFVDPDFGRRGVASALLGWVLERADDRGLTELSTHASLVARPFFEKFGFVVLEQRYPVQGGVRLTNFIMHRALADPAI</sequence>
<name>A0A4R8V6B4_9MICO</name>
<accession>A0A4R8V6B4</accession>
<dbReference type="SUPFAM" id="SSF55729">
    <property type="entry name" value="Acyl-CoA N-acyltransferases (Nat)"/>
    <property type="match status" value="1"/>
</dbReference>
<gene>
    <name evidence="2" type="ORF">E3O06_01515</name>
</gene>
<dbReference type="OrthoDB" id="9812192at2"/>
<dbReference type="PROSITE" id="PS51186">
    <property type="entry name" value="GNAT"/>
    <property type="match status" value="1"/>
</dbReference>